<dbReference type="GeneID" id="28986523"/>
<proteinExistence type="predicted"/>
<feature type="compositionally biased region" description="Acidic residues" evidence="1">
    <location>
        <begin position="105"/>
        <end position="117"/>
    </location>
</feature>
<feature type="region of interest" description="Disordered" evidence="1">
    <location>
        <begin position="71"/>
        <end position="123"/>
    </location>
</feature>
<protein>
    <submittedName>
        <fullName evidence="2">Uncharacterized protein</fullName>
    </submittedName>
</protein>
<organism evidence="2 3">
    <name type="scientific">Cutaneotrichosporon oleaginosum</name>
    <dbReference type="NCBI Taxonomy" id="879819"/>
    <lineage>
        <taxon>Eukaryota</taxon>
        <taxon>Fungi</taxon>
        <taxon>Dikarya</taxon>
        <taxon>Basidiomycota</taxon>
        <taxon>Agaricomycotina</taxon>
        <taxon>Tremellomycetes</taxon>
        <taxon>Trichosporonales</taxon>
        <taxon>Trichosporonaceae</taxon>
        <taxon>Cutaneotrichosporon</taxon>
    </lineage>
</organism>
<dbReference type="Proteomes" id="UP000053611">
    <property type="component" value="Unassembled WGS sequence"/>
</dbReference>
<feature type="compositionally biased region" description="Low complexity" evidence="1">
    <location>
        <begin position="94"/>
        <end position="104"/>
    </location>
</feature>
<accession>A0A0J0XW08</accession>
<evidence type="ECO:0000256" key="1">
    <source>
        <dbReference type="SAM" id="MobiDB-lite"/>
    </source>
</evidence>
<gene>
    <name evidence="2" type="ORF">CC85DRAFT_310697</name>
</gene>
<keyword evidence="3" id="KW-1185">Reference proteome</keyword>
<dbReference type="EMBL" id="KQ087182">
    <property type="protein sequence ID" value="KLT45280.1"/>
    <property type="molecule type" value="Genomic_DNA"/>
</dbReference>
<dbReference type="AlphaFoldDB" id="A0A0J0XW08"/>
<name>A0A0J0XW08_9TREE</name>
<evidence type="ECO:0000313" key="3">
    <source>
        <dbReference type="Proteomes" id="UP000053611"/>
    </source>
</evidence>
<dbReference type="OrthoDB" id="2553859at2759"/>
<reference evidence="2 3" key="1">
    <citation type="submission" date="2015-03" db="EMBL/GenBank/DDBJ databases">
        <title>Genomics and transcriptomics of the oil-accumulating basidiomycete yeast T. oleaginosus allow insights into substrate utilization and the diverse evolutionary trajectories of mating systems in fungi.</title>
        <authorList>
            <consortium name="DOE Joint Genome Institute"/>
            <person name="Kourist R."/>
            <person name="Kracht O."/>
            <person name="Bracharz F."/>
            <person name="Lipzen A."/>
            <person name="Nolan M."/>
            <person name="Ohm R."/>
            <person name="Grigoriev I."/>
            <person name="Sun S."/>
            <person name="Heitman J."/>
            <person name="Bruck T."/>
            <person name="Nowrousian M."/>
        </authorList>
    </citation>
    <scope>NUCLEOTIDE SEQUENCE [LARGE SCALE GENOMIC DNA]</scope>
    <source>
        <strain evidence="2 3">IBC0246</strain>
    </source>
</reference>
<sequence>MAAVSFSYALEPPAGITAPAEPKAAKHSFPVVPGAGRSATEAYYTAASAALKSAQAQANEVFSAWKDAVGDAEKHKENPGNVGKGQGKASRMMAANKAAEAAFDAQEEDESDEDGVDLAEAGA</sequence>
<evidence type="ECO:0000313" key="2">
    <source>
        <dbReference type="EMBL" id="KLT45280.1"/>
    </source>
</evidence>